<keyword evidence="2" id="KW-1185">Reference proteome</keyword>
<dbReference type="AlphaFoldDB" id="W9UZM4"/>
<dbReference type="STRING" id="1229521.D791_00769"/>
<evidence type="ECO:0000313" key="1">
    <source>
        <dbReference type="EMBL" id="EXJ12524.1"/>
    </source>
</evidence>
<comment type="caution">
    <text evidence="1">The sequence shown here is derived from an EMBL/GenBank/DDBJ whole genome shotgun (WGS) entry which is preliminary data.</text>
</comment>
<proteinExistence type="predicted"/>
<reference evidence="2" key="1">
    <citation type="submission" date="2012-11" db="EMBL/GenBank/DDBJ databases">
        <authorList>
            <person name="Singh A."/>
            <person name="Pinnaka A.K."/>
            <person name="Vaidya B."/>
        </authorList>
    </citation>
    <scope>NUCLEOTIDE SEQUENCE [LARGE SCALE GENOMIC DNA]</scope>
    <source>
        <strain evidence="2">AK23</strain>
    </source>
</reference>
<evidence type="ECO:0000313" key="2">
    <source>
        <dbReference type="Proteomes" id="UP000019464"/>
    </source>
</evidence>
<name>W9UZM4_9GAMM</name>
<dbReference type="Proteomes" id="UP000019464">
    <property type="component" value="Unassembled WGS sequence"/>
</dbReference>
<gene>
    <name evidence="1" type="ORF">D791_00769</name>
</gene>
<dbReference type="EMBL" id="AONB01000002">
    <property type="protein sequence ID" value="EXJ12524.1"/>
    <property type="molecule type" value="Genomic_DNA"/>
</dbReference>
<reference evidence="1 2" key="2">
    <citation type="journal article" date="2015" name="Syst. Appl. Microbiol.">
        <title>Nitrincola nitratireducens sp. nov. isolated from a haloalkaline crater lake.</title>
        <authorList>
            <person name="Singh A."/>
            <person name="Vaidya B."/>
            <person name="Tanuku N.R."/>
            <person name="Pinnaka A.K."/>
        </authorList>
    </citation>
    <scope>NUCLEOTIDE SEQUENCE [LARGE SCALE GENOMIC DNA]</scope>
    <source>
        <strain evidence="1 2">AK23</strain>
    </source>
</reference>
<sequence>MLEDTLPHEYLALWRYNEALFTRLLFRASQESLLELLADRKYGGIKHRKKRKTESLLLVPIRVKIERYTNERIPP</sequence>
<accession>W9UZM4</accession>
<protein>
    <submittedName>
        <fullName evidence="1">Uncharacterized protein</fullName>
    </submittedName>
</protein>
<organism evidence="1 2">
    <name type="scientific">Nitrincola nitratireducens</name>
    <dbReference type="NCBI Taxonomy" id="1229521"/>
    <lineage>
        <taxon>Bacteria</taxon>
        <taxon>Pseudomonadati</taxon>
        <taxon>Pseudomonadota</taxon>
        <taxon>Gammaproteobacteria</taxon>
        <taxon>Oceanospirillales</taxon>
        <taxon>Oceanospirillaceae</taxon>
        <taxon>Nitrincola</taxon>
    </lineage>
</organism>